<dbReference type="InterPro" id="IPR051772">
    <property type="entry name" value="Gastrokine"/>
</dbReference>
<dbReference type="Proteomes" id="UP000275408">
    <property type="component" value="Unassembled WGS sequence"/>
</dbReference>
<reference evidence="4 5" key="1">
    <citation type="journal article" date="2018" name="Sci. Rep.">
        <title>Comparative analysis of the Pocillopora damicornis genome highlights role of immune system in coral evolution.</title>
        <authorList>
            <person name="Cunning R."/>
            <person name="Bay R.A."/>
            <person name="Gillette P."/>
            <person name="Baker A.C."/>
            <person name="Traylor-Knowles N."/>
        </authorList>
    </citation>
    <scope>NUCLEOTIDE SEQUENCE [LARGE SCALE GENOMIC DNA]</scope>
    <source>
        <strain evidence="4">RSMAS</strain>
        <tissue evidence="4">Whole animal</tissue>
    </source>
</reference>
<evidence type="ECO:0000256" key="2">
    <source>
        <dbReference type="SAM" id="SignalP"/>
    </source>
</evidence>
<evidence type="ECO:0000313" key="5">
    <source>
        <dbReference type="Proteomes" id="UP000275408"/>
    </source>
</evidence>
<keyword evidence="2" id="KW-0732">Signal</keyword>
<dbReference type="AlphaFoldDB" id="A0A3M6TGS6"/>
<evidence type="ECO:0000256" key="1">
    <source>
        <dbReference type="ARBA" id="ARBA00023157"/>
    </source>
</evidence>
<dbReference type="Gene3D" id="3.30.390.150">
    <property type="match status" value="1"/>
</dbReference>
<dbReference type="InterPro" id="IPR007084">
    <property type="entry name" value="BRICHOS_dom"/>
</dbReference>
<gene>
    <name evidence="4" type="ORF">pdam_00007525</name>
</gene>
<dbReference type="Pfam" id="PF04089">
    <property type="entry name" value="BRICHOS"/>
    <property type="match status" value="1"/>
</dbReference>
<feature type="domain" description="BRICHOS" evidence="3">
    <location>
        <begin position="72"/>
        <end position="166"/>
    </location>
</feature>
<accession>A0A3M6TGS6</accession>
<feature type="signal peptide" evidence="2">
    <location>
        <begin position="1"/>
        <end position="20"/>
    </location>
</feature>
<name>A0A3M6TGS6_POCDA</name>
<sequence>MELKCFQLCFLLLFVIAASAAPGCKECGPDEKNSTVFQYKVKINVDGEDYIENITIDTKNQTETFHIPKMNSSNAGEVDVIYDFNRNLVMRRMSAQKACFLSNITENAPRPNDLKRALDQMNGTSQAPQAGNSSRLDYEVDGIVSDRSSLSEEMAEMCSKLPIYHIKKRSVGKRFRRRICLRYCYYYWRWTWTRLGWCYCRFIFCVWRCT</sequence>
<dbReference type="OrthoDB" id="5984964at2759"/>
<keyword evidence="5" id="KW-1185">Reference proteome</keyword>
<organism evidence="4 5">
    <name type="scientific">Pocillopora damicornis</name>
    <name type="common">Cauliflower coral</name>
    <name type="synonym">Millepora damicornis</name>
    <dbReference type="NCBI Taxonomy" id="46731"/>
    <lineage>
        <taxon>Eukaryota</taxon>
        <taxon>Metazoa</taxon>
        <taxon>Cnidaria</taxon>
        <taxon>Anthozoa</taxon>
        <taxon>Hexacorallia</taxon>
        <taxon>Scleractinia</taxon>
        <taxon>Astrocoeniina</taxon>
        <taxon>Pocilloporidae</taxon>
        <taxon>Pocillopora</taxon>
    </lineage>
</organism>
<dbReference type="PANTHER" id="PTHR16483">
    <property type="entry name" value="GASTROKINE 1"/>
    <property type="match status" value="1"/>
</dbReference>
<comment type="caution">
    <text evidence="4">The sequence shown here is derived from an EMBL/GenBank/DDBJ whole genome shotgun (WGS) entry which is preliminary data.</text>
</comment>
<evidence type="ECO:0000259" key="3">
    <source>
        <dbReference type="PROSITE" id="PS50869"/>
    </source>
</evidence>
<keyword evidence="1" id="KW-1015">Disulfide bond</keyword>
<dbReference type="SMART" id="SM01039">
    <property type="entry name" value="BRICHOS"/>
    <property type="match status" value="1"/>
</dbReference>
<feature type="chain" id="PRO_5018287518" description="BRICHOS domain-containing protein" evidence="2">
    <location>
        <begin position="21"/>
        <end position="210"/>
    </location>
</feature>
<evidence type="ECO:0000313" key="4">
    <source>
        <dbReference type="EMBL" id="RMX40509.1"/>
    </source>
</evidence>
<dbReference type="EMBL" id="RCHS01003618">
    <property type="protein sequence ID" value="RMX40509.1"/>
    <property type="molecule type" value="Genomic_DNA"/>
</dbReference>
<dbReference type="PROSITE" id="PS50869">
    <property type="entry name" value="BRICHOS"/>
    <property type="match status" value="1"/>
</dbReference>
<protein>
    <recommendedName>
        <fullName evidence="3">BRICHOS domain-containing protein</fullName>
    </recommendedName>
</protein>
<proteinExistence type="predicted"/>